<gene>
    <name evidence="2" type="ORF">ATO11_01930</name>
</gene>
<protein>
    <submittedName>
        <fullName evidence="2">Metal-binding protein</fullName>
    </submittedName>
</protein>
<dbReference type="PATRIC" id="fig|1317121.7.peg.388"/>
<accession>A0A0L1JVH5</accession>
<keyword evidence="1" id="KW-0732">Signal</keyword>
<dbReference type="Pfam" id="PF04214">
    <property type="entry name" value="DUF411"/>
    <property type="match status" value="1"/>
</dbReference>
<dbReference type="Proteomes" id="UP000036938">
    <property type="component" value="Unassembled WGS sequence"/>
</dbReference>
<keyword evidence="3" id="KW-1185">Reference proteome</keyword>
<dbReference type="InterPro" id="IPR007332">
    <property type="entry name" value="DUF411"/>
</dbReference>
<feature type="signal peptide" evidence="1">
    <location>
        <begin position="1"/>
        <end position="21"/>
    </location>
</feature>
<evidence type="ECO:0000313" key="3">
    <source>
        <dbReference type="Proteomes" id="UP000036938"/>
    </source>
</evidence>
<reference evidence="2 3" key="1">
    <citation type="journal article" date="2015" name="Int. J. Syst. Evol. Microbiol.">
        <title>Aestuariivita atlantica sp. nov., isolated from deep sea sediment of the Atlantic Ocean.</title>
        <authorList>
            <person name="Li G."/>
            <person name="Lai Q."/>
            <person name="Du Y."/>
            <person name="Liu X."/>
            <person name="Sun F."/>
            <person name="Shao Z."/>
        </authorList>
    </citation>
    <scope>NUCLEOTIDE SEQUENCE [LARGE SCALE GENOMIC DNA]</scope>
    <source>
        <strain evidence="2 3">22II-S11-z3</strain>
    </source>
</reference>
<comment type="caution">
    <text evidence="2">The sequence shown here is derived from an EMBL/GenBank/DDBJ whole genome shotgun (WGS) entry which is preliminary data.</text>
</comment>
<dbReference type="AlphaFoldDB" id="A0A0L1JVH5"/>
<evidence type="ECO:0000256" key="1">
    <source>
        <dbReference type="SAM" id="SignalP"/>
    </source>
</evidence>
<evidence type="ECO:0000313" key="2">
    <source>
        <dbReference type="EMBL" id="KNG95393.1"/>
    </source>
</evidence>
<dbReference type="EMBL" id="AQQZ01000001">
    <property type="protein sequence ID" value="KNG95393.1"/>
    <property type="molecule type" value="Genomic_DNA"/>
</dbReference>
<dbReference type="InterPro" id="IPR036249">
    <property type="entry name" value="Thioredoxin-like_sf"/>
</dbReference>
<feature type="chain" id="PRO_5005554327" evidence="1">
    <location>
        <begin position="22"/>
        <end position="149"/>
    </location>
</feature>
<sequence length="149" mass="15473">MKRRDFLLSASATLLAGPALAGSDTVIRVVKSPTCGCCTAWVAHVQEAGFTVEAQDVDQDALYAVKDRLGITPELSGCHTALVDDYFIEGHVPASDIARLLAERPDAQGLTVPGMPMSSPGMAGPGAGDAFDTLLVANDGSTSIFARHS</sequence>
<name>A0A0L1JVH5_9RHOB</name>
<dbReference type="RefSeq" id="WP_050529125.1">
    <property type="nucleotide sequence ID" value="NZ_AQQZ01000001.1"/>
</dbReference>
<dbReference type="SUPFAM" id="SSF52833">
    <property type="entry name" value="Thioredoxin-like"/>
    <property type="match status" value="1"/>
</dbReference>
<organism evidence="2 3">
    <name type="scientific">Pseudaestuariivita atlantica</name>
    <dbReference type="NCBI Taxonomy" id="1317121"/>
    <lineage>
        <taxon>Bacteria</taxon>
        <taxon>Pseudomonadati</taxon>
        <taxon>Pseudomonadota</taxon>
        <taxon>Alphaproteobacteria</taxon>
        <taxon>Rhodobacterales</taxon>
        <taxon>Paracoccaceae</taxon>
        <taxon>Pseudaestuariivita</taxon>
    </lineage>
</organism>
<dbReference type="STRING" id="1317121.ATO11_01930"/>
<proteinExistence type="predicted"/>